<proteinExistence type="predicted"/>
<dbReference type="InterPro" id="IPR016024">
    <property type="entry name" value="ARM-type_fold"/>
</dbReference>
<reference evidence="3 4" key="1">
    <citation type="submission" date="2024-05" db="EMBL/GenBank/DDBJ databases">
        <title>Genetic variation in Jamaican populations of the coffee berry borer (Hypothenemus hampei).</title>
        <authorList>
            <person name="Errbii M."/>
            <person name="Myrie A."/>
        </authorList>
    </citation>
    <scope>NUCLEOTIDE SEQUENCE [LARGE SCALE GENOMIC DNA]</scope>
    <source>
        <strain evidence="3">JA-Hopewell-2020-01-JO</strain>
        <tissue evidence="3">Whole body</tissue>
    </source>
</reference>
<keyword evidence="4" id="KW-1185">Reference proteome</keyword>
<dbReference type="Pfam" id="PF13251">
    <property type="entry name" value="DUF4042"/>
    <property type="match status" value="1"/>
</dbReference>
<dbReference type="PANTHER" id="PTHR13366">
    <property type="entry name" value="MALARIA ANTIGEN-RELATED"/>
    <property type="match status" value="1"/>
</dbReference>
<sequence>MNSLELTAFDHLTIKFGQLLYGGTTQNSSAISRILDELNSLNYWYPIVKIPEKAVLFINQCCSTVHTDDETLAPKCAQLIQKLIITQKILVTGTTLHLAIQWCLRAVKSGKKSIELEALKTLEALLRNNVEKSFKFLDAIYKEIKEKIDAAMKAKNTVADELLLTSVKCLVTSTVLPPDLKNLNNFMPHLERSAEIFTWLLCSKLSLTKSTSQIKVLESCFLGLQKVILLHNDYLTKELRFILGIIKIYMVYGIKNIQFIEPERLVPTVLNIPEVVQDRSKGTNKKIRKPQRTLYRKRKDKLEKNPETFFETKELYTLNSMNFDCYSNNCLRNSELKTSDSEFSDSDGGNLAKVTRSCNKVRQEASNLFSLVIKNTERAIIFTFWTNFIPENISSSGKHNLISAIVDDPSTRGKLCSLNALLLLLSNNATYLGQAELRMKTSSFTPFSEILGLTLVEIHNKLSITLYHHSSMVLAQTLKCFAALIQATPYNRIQMNLITKIVRNVKPLVFHKDSTVQVTALIVFGCILVLDSRKQEVLQAMTKFHQETKTPKQPPTTDIDYVQFSSSEEELEEDENLQQDSMPWLLKRCIKNLGVNVDDSCNNRELPVPVKQESLQVISAMSRHYFEPLLSPFLSLVAKAISNGAKDIHEEVAFHAGRAIDFLADAINKIHQNSENVSVATAHLEFWNIMLTDPLIHLVQNEEYTSRRIIGCNSLGSMGSYLFEQLSRDKQLLCISLLFSCARDPDYVLRGAAARSLSLYANYNPLKEDEGFLVDTAQVILDMLQEDNLGLRSKASWALATFTSVLYTESIVSLELLTHDMVLKLLEASVKCATDHDRVKMNGTRAIGDLMQVLSEEFLADARCRKVTRQALDALVIASTSGTCMKTRWNACHALGKALKNSLIYVTLDVNSWQPLTFPKLCELVVAFPHFKVRIQAALALAAPVIRFHYGSYYIPIWEALLQALENSQHFDDLSEYKHRDNLVEQICLTLAHLTTLLTKEDLLSLENLINMHLETLKNHVQRTMELLVPEKSSNFVLAECALATFDSVVGIGAMEKGVVDLLKSIFTSQ</sequence>
<dbReference type="SUPFAM" id="SSF48371">
    <property type="entry name" value="ARM repeat"/>
    <property type="match status" value="1"/>
</dbReference>
<evidence type="ECO:0000259" key="2">
    <source>
        <dbReference type="Pfam" id="PF13251"/>
    </source>
</evidence>
<accession>A0ABD1FCU1</accession>
<evidence type="ECO:0000313" key="4">
    <source>
        <dbReference type="Proteomes" id="UP001566132"/>
    </source>
</evidence>
<dbReference type="InterPro" id="IPR011989">
    <property type="entry name" value="ARM-like"/>
</dbReference>
<feature type="domain" description="DUF4042" evidence="2">
    <location>
        <begin position="360"/>
        <end position="536"/>
    </location>
</feature>
<evidence type="ECO:0000256" key="1">
    <source>
        <dbReference type="ARBA" id="ARBA00015263"/>
    </source>
</evidence>
<dbReference type="AlphaFoldDB" id="A0ABD1FCU1"/>
<organism evidence="3 4">
    <name type="scientific">Hypothenemus hampei</name>
    <name type="common">Coffee berry borer</name>
    <dbReference type="NCBI Taxonomy" id="57062"/>
    <lineage>
        <taxon>Eukaryota</taxon>
        <taxon>Metazoa</taxon>
        <taxon>Ecdysozoa</taxon>
        <taxon>Arthropoda</taxon>
        <taxon>Hexapoda</taxon>
        <taxon>Insecta</taxon>
        <taxon>Pterygota</taxon>
        <taxon>Neoptera</taxon>
        <taxon>Endopterygota</taxon>
        <taxon>Coleoptera</taxon>
        <taxon>Polyphaga</taxon>
        <taxon>Cucujiformia</taxon>
        <taxon>Curculionidae</taxon>
        <taxon>Scolytinae</taxon>
        <taxon>Hypothenemus</taxon>
    </lineage>
</organism>
<name>A0ABD1FCU1_HYPHA</name>
<dbReference type="Gene3D" id="1.25.10.10">
    <property type="entry name" value="Leucine-rich Repeat Variant"/>
    <property type="match status" value="1"/>
</dbReference>
<gene>
    <name evidence="3" type="ORF">ABEB36_000884</name>
</gene>
<comment type="caution">
    <text evidence="3">The sequence shown here is derived from an EMBL/GenBank/DDBJ whole genome shotgun (WGS) entry which is preliminary data.</text>
</comment>
<dbReference type="EMBL" id="JBDJPC010000001">
    <property type="protein sequence ID" value="KAL1517072.1"/>
    <property type="molecule type" value="Genomic_DNA"/>
</dbReference>
<protein>
    <recommendedName>
        <fullName evidence="1">HEAT repeat-containing protein 6</fullName>
    </recommendedName>
</protein>
<dbReference type="InterPro" id="IPR025283">
    <property type="entry name" value="DUF4042"/>
</dbReference>
<dbReference type="Proteomes" id="UP001566132">
    <property type="component" value="Unassembled WGS sequence"/>
</dbReference>
<dbReference type="PANTHER" id="PTHR13366:SF0">
    <property type="entry name" value="HEAT REPEAT-CONTAINING PROTEIN 6"/>
    <property type="match status" value="1"/>
</dbReference>
<dbReference type="InterPro" id="IPR052107">
    <property type="entry name" value="HEAT6"/>
</dbReference>
<evidence type="ECO:0000313" key="3">
    <source>
        <dbReference type="EMBL" id="KAL1517072.1"/>
    </source>
</evidence>